<keyword evidence="3" id="KW-0812">Transmembrane</keyword>
<keyword evidence="2" id="KW-0325">Glycoprotein</keyword>
<evidence type="ECO:0000313" key="4">
    <source>
        <dbReference type="Proteomes" id="UP001652661"/>
    </source>
</evidence>
<dbReference type="Pfam" id="PF03227">
    <property type="entry name" value="GILT"/>
    <property type="match status" value="1"/>
</dbReference>
<evidence type="ECO:0000256" key="3">
    <source>
        <dbReference type="SAM" id="Phobius"/>
    </source>
</evidence>
<evidence type="ECO:0000313" key="5">
    <source>
        <dbReference type="RefSeq" id="XP_017034541.1"/>
    </source>
</evidence>
<reference evidence="5" key="2">
    <citation type="submission" date="2025-08" db="UniProtKB">
        <authorList>
            <consortium name="RefSeq"/>
        </authorList>
    </citation>
    <scope>IDENTIFICATION</scope>
    <source>
        <strain evidence="5">14028-0561.14</strain>
        <tissue evidence="5">Whole fly</tissue>
    </source>
</reference>
<dbReference type="GeneID" id="108083315"/>
<evidence type="ECO:0000256" key="1">
    <source>
        <dbReference type="ARBA" id="ARBA00005679"/>
    </source>
</evidence>
<accession>A0A6P4JG44</accession>
<reference evidence="4" key="1">
    <citation type="submission" date="2025-05" db="UniProtKB">
        <authorList>
            <consortium name="RefSeq"/>
        </authorList>
    </citation>
    <scope>NUCLEOTIDE SEQUENCE [LARGE SCALE GENOMIC DNA]</scope>
    <source>
        <strain evidence="4">14028-0561.14</strain>
    </source>
</reference>
<dbReference type="GO" id="GO:0016671">
    <property type="term" value="F:oxidoreductase activity, acting on a sulfur group of donors, disulfide as acceptor"/>
    <property type="evidence" value="ECO:0007669"/>
    <property type="project" value="InterPro"/>
</dbReference>
<comment type="similarity">
    <text evidence="1">Belongs to the GILT family.</text>
</comment>
<organism evidence="4 5">
    <name type="scientific">Drosophila kikkawai</name>
    <name type="common">Fruit fly</name>
    <dbReference type="NCBI Taxonomy" id="30033"/>
    <lineage>
        <taxon>Eukaryota</taxon>
        <taxon>Metazoa</taxon>
        <taxon>Ecdysozoa</taxon>
        <taxon>Arthropoda</taxon>
        <taxon>Hexapoda</taxon>
        <taxon>Insecta</taxon>
        <taxon>Pterygota</taxon>
        <taxon>Neoptera</taxon>
        <taxon>Endopterygota</taxon>
        <taxon>Diptera</taxon>
        <taxon>Brachycera</taxon>
        <taxon>Muscomorpha</taxon>
        <taxon>Ephydroidea</taxon>
        <taxon>Drosophilidae</taxon>
        <taxon>Drosophila</taxon>
        <taxon>Sophophora</taxon>
    </lineage>
</organism>
<keyword evidence="3" id="KW-1133">Transmembrane helix</keyword>
<gene>
    <name evidence="5" type="primary">LOC108083315</name>
</gene>
<keyword evidence="4" id="KW-1185">Reference proteome</keyword>
<dbReference type="AlphaFoldDB" id="A0A6P4JG44"/>
<dbReference type="PANTHER" id="PTHR13234:SF71">
    <property type="entry name" value="GAMMA-INTERFERON-INDUCIBLE LYSOSOMAL THIOL REDUCTASE-LIKE PROTEIN"/>
    <property type="match status" value="1"/>
</dbReference>
<evidence type="ECO:0000256" key="2">
    <source>
        <dbReference type="ARBA" id="ARBA00023180"/>
    </source>
</evidence>
<protein>
    <submittedName>
        <fullName evidence="5">Gamma-interferon-inducible lysosomal thiol reductase</fullName>
    </submittedName>
</protein>
<keyword evidence="3" id="KW-0472">Membrane</keyword>
<dbReference type="RefSeq" id="XP_017034541.1">
    <property type="nucleotide sequence ID" value="XM_017179052.3"/>
</dbReference>
<sequence>MIPARKRIFILIFVVILLVCLLRILFQNSPMPILNNQPDYFRTEGAPVLLSVFYEALCPDSKYFLTKQVLPTFMAASSILKVHLFPYGKAKTSEKIEGKLTFDCQHGPTECQANIYHACVVNIIENPLVQLQLVTCMIQDNRFPQDAMLKCAKLHNITNTDLIEKCAGSTHGLELLKFNGEATFAIRPPVTFIPTVTIDGSQGRQASILKNLLSEVCKAAGDTENIINVCKYPNQ</sequence>
<dbReference type="InterPro" id="IPR004911">
    <property type="entry name" value="Interferon-induced_GILT"/>
</dbReference>
<proteinExistence type="inferred from homology"/>
<dbReference type="PANTHER" id="PTHR13234">
    <property type="entry name" value="GAMMA-INTERFERON INDUCIBLE LYSOSOMAL THIOL REDUCTASE GILT"/>
    <property type="match status" value="1"/>
</dbReference>
<feature type="transmembrane region" description="Helical" evidence="3">
    <location>
        <begin position="7"/>
        <end position="26"/>
    </location>
</feature>
<dbReference type="Proteomes" id="UP001652661">
    <property type="component" value="Chromosome 2R"/>
</dbReference>
<name>A0A6P4JG44_DROKI</name>
<dbReference type="OrthoDB" id="958254at2759"/>